<feature type="non-terminal residue" evidence="1">
    <location>
        <position position="1"/>
    </location>
</feature>
<organism evidence="1 2">
    <name type="scientific">Cetraspora pellucida</name>
    <dbReference type="NCBI Taxonomy" id="1433469"/>
    <lineage>
        <taxon>Eukaryota</taxon>
        <taxon>Fungi</taxon>
        <taxon>Fungi incertae sedis</taxon>
        <taxon>Mucoromycota</taxon>
        <taxon>Glomeromycotina</taxon>
        <taxon>Glomeromycetes</taxon>
        <taxon>Diversisporales</taxon>
        <taxon>Gigasporaceae</taxon>
        <taxon>Cetraspora</taxon>
    </lineage>
</organism>
<gene>
    <name evidence="1" type="ORF">SPELUC_LOCUS12598</name>
</gene>
<dbReference type="Proteomes" id="UP000789366">
    <property type="component" value="Unassembled WGS sequence"/>
</dbReference>
<proteinExistence type="predicted"/>
<feature type="non-terminal residue" evidence="1">
    <location>
        <position position="78"/>
    </location>
</feature>
<evidence type="ECO:0000313" key="1">
    <source>
        <dbReference type="EMBL" id="CAG8723560.1"/>
    </source>
</evidence>
<evidence type="ECO:0000313" key="2">
    <source>
        <dbReference type="Proteomes" id="UP000789366"/>
    </source>
</evidence>
<name>A0ACA9PU45_9GLOM</name>
<reference evidence="1" key="1">
    <citation type="submission" date="2021-06" db="EMBL/GenBank/DDBJ databases">
        <authorList>
            <person name="Kallberg Y."/>
            <person name="Tangrot J."/>
            <person name="Rosling A."/>
        </authorList>
    </citation>
    <scope>NUCLEOTIDE SEQUENCE</scope>
    <source>
        <strain evidence="1">28 12/20/2015</strain>
    </source>
</reference>
<accession>A0ACA9PU45</accession>
<comment type="caution">
    <text evidence="1">The sequence shown here is derived from an EMBL/GenBank/DDBJ whole genome shotgun (WGS) entry which is preliminary data.</text>
</comment>
<protein>
    <submittedName>
        <fullName evidence="1">12624_t:CDS:1</fullName>
    </submittedName>
</protein>
<sequence>RMSEQYWLQDGRAHDATTIKIEEPIAPATKPSVMTKISSILLFTNVLNPPPPTPSQLPPPNPFTTLPNPIPIDMFHVR</sequence>
<dbReference type="EMBL" id="CAJVPW010030283">
    <property type="protein sequence ID" value="CAG8723560.1"/>
    <property type="molecule type" value="Genomic_DNA"/>
</dbReference>
<keyword evidence="2" id="KW-1185">Reference proteome</keyword>